<keyword evidence="3" id="KW-0560">Oxidoreductase</keyword>
<gene>
    <name evidence="5" type="ORF">B0T18DRAFT_394060</name>
</gene>
<evidence type="ECO:0000256" key="1">
    <source>
        <dbReference type="ARBA" id="ARBA00005725"/>
    </source>
</evidence>
<protein>
    <recommendedName>
        <fullName evidence="4">NAD(P)-binding domain-containing protein</fullName>
    </recommendedName>
</protein>
<keyword evidence="2" id="KW-0521">NADP</keyword>
<comment type="caution">
    <text evidence="5">The sequence shown here is derived from an EMBL/GenBank/DDBJ whole genome shotgun (WGS) entry which is preliminary data.</text>
</comment>
<evidence type="ECO:0000313" key="6">
    <source>
        <dbReference type="Proteomes" id="UP001172155"/>
    </source>
</evidence>
<dbReference type="InterPro" id="IPR051609">
    <property type="entry name" value="NmrA/Isoflavone_reductase-like"/>
</dbReference>
<dbReference type="AlphaFoldDB" id="A0AA40ELB6"/>
<sequence length="316" mass="35063">MTIVAVAGGTGNIGLAIVEALLATGKHTVYILSRTANPALSATIGAPILAVDYSSVDALITVLEAHQIHTVISGIAMHSIDGTRPHEVELIRAADKSKTTKRLVSSEWGTPMKESDIGAIPSIQYKVEAQKELEKTTDVEWTVFHNGFLMDYWGIPRVKSNMVRTPLVYWVDVANDAAAIPGSGQVKGVFTHTTDVARFVAASLELEEWERETYVYGDRVTWNEFLALVEGVKRTKFTVTYDSVEKLKKGETTELPGQVPLYQFMPKVVVQNYGAIFGLWFENGTFDLKPEKFLNETLPEVQPMTVKEMLEKAWKK</sequence>
<evidence type="ECO:0000313" key="5">
    <source>
        <dbReference type="EMBL" id="KAK0741474.1"/>
    </source>
</evidence>
<keyword evidence="6" id="KW-1185">Reference proteome</keyword>
<dbReference type="Gene3D" id="3.40.50.720">
    <property type="entry name" value="NAD(P)-binding Rossmann-like Domain"/>
    <property type="match status" value="1"/>
</dbReference>
<dbReference type="PANTHER" id="PTHR47706">
    <property type="entry name" value="NMRA-LIKE FAMILY PROTEIN"/>
    <property type="match status" value="1"/>
</dbReference>
<comment type="similarity">
    <text evidence="1">Belongs to the NmrA-type oxidoreductase family. Isoflavone reductase subfamily.</text>
</comment>
<name>A0AA40ELB6_9PEZI</name>
<dbReference type="InterPro" id="IPR016040">
    <property type="entry name" value="NAD(P)-bd_dom"/>
</dbReference>
<dbReference type="GO" id="GO:0016491">
    <property type="term" value="F:oxidoreductase activity"/>
    <property type="evidence" value="ECO:0007669"/>
    <property type="project" value="UniProtKB-KW"/>
</dbReference>
<dbReference type="Proteomes" id="UP001172155">
    <property type="component" value="Unassembled WGS sequence"/>
</dbReference>
<reference evidence="5" key="1">
    <citation type="submission" date="2023-06" db="EMBL/GenBank/DDBJ databases">
        <title>Genome-scale phylogeny and comparative genomics of the fungal order Sordariales.</title>
        <authorList>
            <consortium name="Lawrence Berkeley National Laboratory"/>
            <person name="Hensen N."/>
            <person name="Bonometti L."/>
            <person name="Westerberg I."/>
            <person name="Brannstrom I.O."/>
            <person name="Guillou S."/>
            <person name="Cros-Aarteil S."/>
            <person name="Calhoun S."/>
            <person name="Haridas S."/>
            <person name="Kuo A."/>
            <person name="Mondo S."/>
            <person name="Pangilinan J."/>
            <person name="Riley R."/>
            <person name="LaButti K."/>
            <person name="Andreopoulos B."/>
            <person name="Lipzen A."/>
            <person name="Chen C."/>
            <person name="Yanf M."/>
            <person name="Daum C."/>
            <person name="Ng V."/>
            <person name="Clum A."/>
            <person name="Steindorff A."/>
            <person name="Ohm R."/>
            <person name="Martin F."/>
            <person name="Silar P."/>
            <person name="Natvig D."/>
            <person name="Lalanne C."/>
            <person name="Gautier V."/>
            <person name="Ament-velasquez S.L."/>
            <person name="Kruys A."/>
            <person name="Hutchinson M.I."/>
            <person name="Powell A.J."/>
            <person name="Barry K."/>
            <person name="Miller A.N."/>
            <person name="Grigoriev I.V."/>
            <person name="Debuchy R."/>
            <person name="Gladieux P."/>
            <person name="Thoren M.H."/>
            <person name="Johannesson H."/>
        </authorList>
    </citation>
    <scope>NUCLEOTIDE SEQUENCE</scope>
    <source>
        <strain evidence="5">SMH3187-1</strain>
    </source>
</reference>
<dbReference type="Gene3D" id="3.90.25.10">
    <property type="entry name" value="UDP-galactose 4-epimerase, domain 1"/>
    <property type="match status" value="1"/>
</dbReference>
<evidence type="ECO:0000259" key="4">
    <source>
        <dbReference type="Pfam" id="PF13460"/>
    </source>
</evidence>
<evidence type="ECO:0000256" key="2">
    <source>
        <dbReference type="ARBA" id="ARBA00022857"/>
    </source>
</evidence>
<dbReference type="InterPro" id="IPR036291">
    <property type="entry name" value="NAD(P)-bd_dom_sf"/>
</dbReference>
<organism evidence="5 6">
    <name type="scientific">Schizothecium vesticola</name>
    <dbReference type="NCBI Taxonomy" id="314040"/>
    <lineage>
        <taxon>Eukaryota</taxon>
        <taxon>Fungi</taxon>
        <taxon>Dikarya</taxon>
        <taxon>Ascomycota</taxon>
        <taxon>Pezizomycotina</taxon>
        <taxon>Sordariomycetes</taxon>
        <taxon>Sordariomycetidae</taxon>
        <taxon>Sordariales</taxon>
        <taxon>Schizotheciaceae</taxon>
        <taxon>Schizothecium</taxon>
    </lineage>
</organism>
<accession>A0AA40ELB6</accession>
<proteinExistence type="inferred from homology"/>
<dbReference type="PANTHER" id="PTHR47706:SF4">
    <property type="entry name" value="NMRA-LIKE DOMAIN-CONTAINING PROTEIN"/>
    <property type="match status" value="1"/>
</dbReference>
<feature type="domain" description="NAD(P)-binding" evidence="4">
    <location>
        <begin position="8"/>
        <end position="151"/>
    </location>
</feature>
<dbReference type="EMBL" id="JAUKUD010000006">
    <property type="protein sequence ID" value="KAK0741474.1"/>
    <property type="molecule type" value="Genomic_DNA"/>
</dbReference>
<evidence type="ECO:0000256" key="3">
    <source>
        <dbReference type="ARBA" id="ARBA00023002"/>
    </source>
</evidence>
<dbReference type="SUPFAM" id="SSF51735">
    <property type="entry name" value="NAD(P)-binding Rossmann-fold domains"/>
    <property type="match status" value="1"/>
</dbReference>
<dbReference type="Pfam" id="PF13460">
    <property type="entry name" value="NAD_binding_10"/>
    <property type="match status" value="1"/>
</dbReference>